<dbReference type="InterPro" id="IPR033913">
    <property type="entry name" value="MTH1175_dom"/>
</dbReference>
<organism evidence="2">
    <name type="scientific">hot springs metagenome</name>
    <dbReference type="NCBI Taxonomy" id="433727"/>
    <lineage>
        <taxon>unclassified sequences</taxon>
        <taxon>metagenomes</taxon>
        <taxon>ecological metagenomes</taxon>
    </lineage>
</organism>
<dbReference type="PANTHER" id="PTHR42983">
    <property type="entry name" value="DINITROGENASE IRON-MOLYBDENUM COFACTOR PROTEIN-RELATED"/>
    <property type="match status" value="1"/>
</dbReference>
<sequence>MKICFPVQKDEGLDSKVFNHFGSASMFLVIDTETDEVSVINNKDMHHMHGACNPIKALDGQKVDAIVVGGIGAGALSKLNQAGIRVYQAKASTVKDNIAVFMVHSLPEFMIQNCCSSHAVCGH</sequence>
<feature type="domain" description="Dinitrogenase iron-molybdenum cofactor biosynthesis" evidence="1">
    <location>
        <begin position="14"/>
        <end position="100"/>
    </location>
</feature>
<dbReference type="Gene3D" id="3.30.420.130">
    <property type="entry name" value="Dinitrogenase iron-molybdenum cofactor biosynthesis domain"/>
    <property type="match status" value="1"/>
</dbReference>
<gene>
    <name evidence="2" type="ORF">A45J_1914</name>
</gene>
<name>A0A5J4L1R1_9ZZZZ</name>
<evidence type="ECO:0000259" key="1">
    <source>
        <dbReference type="Pfam" id="PF02579"/>
    </source>
</evidence>
<dbReference type="EMBL" id="BLAB01000001">
    <property type="protein sequence ID" value="GER94155.1"/>
    <property type="molecule type" value="Genomic_DNA"/>
</dbReference>
<dbReference type="Pfam" id="PF02579">
    <property type="entry name" value="Nitro_FeMo-Co"/>
    <property type="match status" value="1"/>
</dbReference>
<reference evidence="2" key="1">
    <citation type="submission" date="2019-10" db="EMBL/GenBank/DDBJ databases">
        <title>Metagenomic sequencing of thiosulfate-disproportionating enrichment culture.</title>
        <authorList>
            <person name="Umezawa K."/>
            <person name="Kojima H."/>
            <person name="Fukui M."/>
        </authorList>
    </citation>
    <scope>NUCLEOTIDE SEQUENCE</scope>
    <source>
        <strain evidence="2">45J</strain>
    </source>
</reference>
<dbReference type="CDD" id="cd00851">
    <property type="entry name" value="MTH1175"/>
    <property type="match status" value="1"/>
</dbReference>
<evidence type="ECO:0000313" key="2">
    <source>
        <dbReference type="EMBL" id="GER94155.1"/>
    </source>
</evidence>
<protein>
    <submittedName>
        <fullName evidence="2">Diguanylate cyclase</fullName>
    </submittedName>
</protein>
<dbReference type="AlphaFoldDB" id="A0A5J4L1R1"/>
<accession>A0A5J4L1R1</accession>
<proteinExistence type="predicted"/>
<comment type="caution">
    <text evidence="2">The sequence shown here is derived from an EMBL/GenBank/DDBJ whole genome shotgun (WGS) entry which is preliminary data.</text>
</comment>
<dbReference type="InterPro" id="IPR036105">
    <property type="entry name" value="DiNase_FeMo-co_biosyn_sf"/>
</dbReference>
<dbReference type="PANTHER" id="PTHR42983:SF1">
    <property type="entry name" value="IRON-MOLYBDENUM PROTEIN"/>
    <property type="match status" value="1"/>
</dbReference>
<dbReference type="InterPro" id="IPR003731">
    <property type="entry name" value="Di-Nase_FeMo-co_biosynth"/>
</dbReference>
<dbReference type="SUPFAM" id="SSF53146">
    <property type="entry name" value="Nitrogenase accessory factor-like"/>
    <property type="match status" value="1"/>
</dbReference>